<accession>A0ABD3XB19</accession>
<evidence type="ECO:0000313" key="2">
    <source>
        <dbReference type="EMBL" id="KAL3882188.1"/>
    </source>
</evidence>
<protein>
    <submittedName>
        <fullName evidence="2">Uncharacterized protein</fullName>
    </submittedName>
</protein>
<proteinExistence type="predicted"/>
<comment type="caution">
    <text evidence="2">The sequence shown here is derived from an EMBL/GenBank/DDBJ whole genome shotgun (WGS) entry which is preliminary data.</text>
</comment>
<reference evidence="2 3" key="1">
    <citation type="submission" date="2024-11" db="EMBL/GenBank/DDBJ databases">
        <title>Chromosome-level genome assembly of the freshwater bivalve Anodonta woodiana.</title>
        <authorList>
            <person name="Chen X."/>
        </authorList>
    </citation>
    <scope>NUCLEOTIDE SEQUENCE [LARGE SCALE GENOMIC DNA]</scope>
    <source>
        <strain evidence="2">MN2024</strain>
        <tissue evidence="2">Gills</tissue>
    </source>
</reference>
<dbReference type="AlphaFoldDB" id="A0ABD3XB19"/>
<organism evidence="2 3">
    <name type="scientific">Sinanodonta woodiana</name>
    <name type="common">Chinese pond mussel</name>
    <name type="synonym">Anodonta woodiana</name>
    <dbReference type="NCBI Taxonomy" id="1069815"/>
    <lineage>
        <taxon>Eukaryota</taxon>
        <taxon>Metazoa</taxon>
        <taxon>Spiralia</taxon>
        <taxon>Lophotrochozoa</taxon>
        <taxon>Mollusca</taxon>
        <taxon>Bivalvia</taxon>
        <taxon>Autobranchia</taxon>
        <taxon>Heteroconchia</taxon>
        <taxon>Palaeoheterodonta</taxon>
        <taxon>Unionida</taxon>
        <taxon>Unionoidea</taxon>
        <taxon>Unionidae</taxon>
        <taxon>Unioninae</taxon>
        <taxon>Sinanodonta</taxon>
    </lineage>
</organism>
<dbReference type="InterPro" id="IPR001299">
    <property type="entry name" value="Ependymin"/>
</dbReference>
<keyword evidence="3" id="KW-1185">Reference proteome</keyword>
<dbReference type="EMBL" id="JBJQND010000003">
    <property type="protein sequence ID" value="KAL3882188.1"/>
    <property type="molecule type" value="Genomic_DNA"/>
</dbReference>
<sequence length="248" mass="27858">MIPFTRTCFFLIIVAFGHGVYLNEDTNKEDHREETEDANLKGSTNDNICCIPNQWEGVIYFGYGDVFLDTSGEPNTFFTFVNGTINISYDKTNKKIYMRILGVQLTPLLPHPERVEMTYLFDYVHRIQYEFDDRRCDKSSLDADMAAQCVPVDILSESAGTLGASTIIYTYLYTKQSEVPYTVSASVIFDEIKTICTPIHVSFFNPSVESGSGILYGLDILDVTLGIKDPSIFIPPTSCNGSLQVHKC</sequence>
<gene>
    <name evidence="2" type="ORF">ACJMK2_028556</name>
</gene>
<keyword evidence="1" id="KW-0732">Signal</keyword>
<evidence type="ECO:0000313" key="3">
    <source>
        <dbReference type="Proteomes" id="UP001634394"/>
    </source>
</evidence>
<name>A0ABD3XB19_SINWO</name>
<evidence type="ECO:0000256" key="1">
    <source>
        <dbReference type="SAM" id="SignalP"/>
    </source>
</evidence>
<dbReference type="PANTHER" id="PTHR10697:SF13">
    <property type="entry name" value="RICIN B LECTIN DOMAIN-CONTAINING PROTEIN"/>
    <property type="match status" value="1"/>
</dbReference>
<dbReference type="Proteomes" id="UP001634394">
    <property type="component" value="Unassembled WGS sequence"/>
</dbReference>
<dbReference type="Pfam" id="PF00811">
    <property type="entry name" value="Ependymin"/>
    <property type="match status" value="1"/>
</dbReference>
<feature type="chain" id="PRO_5044869812" evidence="1">
    <location>
        <begin position="20"/>
        <end position="248"/>
    </location>
</feature>
<dbReference type="PANTHER" id="PTHR10697">
    <property type="entry name" value="MAMMALIAN EPENDYMIN-RELATED PROTEIN 1"/>
    <property type="match status" value="1"/>
</dbReference>
<feature type="signal peptide" evidence="1">
    <location>
        <begin position="1"/>
        <end position="19"/>
    </location>
</feature>